<dbReference type="InterPro" id="IPR033121">
    <property type="entry name" value="PEPTIDASE_A1"/>
</dbReference>
<evidence type="ECO:0000256" key="11">
    <source>
        <dbReference type="ARBA" id="ARBA00023157"/>
    </source>
</evidence>
<dbReference type="SUPFAM" id="SSF50630">
    <property type="entry name" value="Acid proteases"/>
    <property type="match status" value="1"/>
</dbReference>
<evidence type="ECO:0000256" key="12">
    <source>
        <dbReference type="PIRSR" id="PIRSR601461-1"/>
    </source>
</evidence>
<keyword evidence="5" id="KW-0964">Secreted</keyword>
<reference evidence="17" key="1">
    <citation type="submission" date="2016-05" db="EMBL/GenBank/DDBJ databases">
        <title>Comparative genomics of biotechnologically important yeasts.</title>
        <authorList>
            <consortium name="DOE Joint Genome Institute"/>
            <person name="Riley R."/>
            <person name="Haridas S."/>
            <person name="Wolfe K.H."/>
            <person name="Lopes M.R."/>
            <person name="Hittinger C.T."/>
            <person name="Goker M."/>
            <person name="Salamov A."/>
            <person name="Wisecaver J."/>
            <person name="Long T.M."/>
            <person name="Aerts A.L."/>
            <person name="Barry K."/>
            <person name="Choi C."/>
            <person name="Clum A."/>
            <person name="Coughlan A.Y."/>
            <person name="Deshpande S."/>
            <person name="Douglass A.P."/>
            <person name="Hanson S.J."/>
            <person name="Klenk H.-P."/>
            <person name="Labutti K."/>
            <person name="Lapidus A."/>
            <person name="Lindquist E."/>
            <person name="Lipzen A."/>
            <person name="Meier-Kolthoff J.P."/>
            <person name="Ohm R.A."/>
            <person name="Otillar R.P."/>
            <person name="Pangilinan J."/>
            <person name="Peng Y."/>
            <person name="Rokas A."/>
            <person name="Rosa C.A."/>
            <person name="Scheuner C."/>
            <person name="Sibirny A.A."/>
            <person name="Slot J.C."/>
            <person name="Stielow J.B."/>
            <person name="Sun H."/>
            <person name="Kurtzman C.P."/>
            <person name="Blackwell M."/>
            <person name="Grigoriev I.V."/>
            <person name="Jeffries T.W."/>
        </authorList>
    </citation>
    <scope>NUCLEOTIDE SEQUENCE [LARGE SCALE GENOMIC DNA]</scope>
    <source>
        <strain evidence="17">NRRL Y-2460</strain>
    </source>
</reference>
<evidence type="ECO:0000256" key="6">
    <source>
        <dbReference type="ARBA" id="ARBA00022670"/>
    </source>
</evidence>
<dbReference type="GO" id="GO:0005576">
    <property type="term" value="C:extracellular region"/>
    <property type="evidence" value="ECO:0007669"/>
    <property type="project" value="UniProtKB-SubCell"/>
</dbReference>
<dbReference type="OrthoDB" id="771136at2759"/>
<dbReference type="AlphaFoldDB" id="A0A1E4TUL7"/>
<feature type="domain" description="Peptidase A1" evidence="15">
    <location>
        <begin position="11"/>
        <end position="349"/>
    </location>
</feature>
<dbReference type="STRING" id="669874.A0A1E4TUL7"/>
<keyword evidence="10" id="KW-0865">Zymogen</keyword>
<keyword evidence="17" id="KW-1185">Reference proteome</keyword>
<proteinExistence type="inferred from homology"/>
<dbReference type="GO" id="GO:0006508">
    <property type="term" value="P:proteolysis"/>
    <property type="evidence" value="ECO:0007669"/>
    <property type="project" value="UniProtKB-KW"/>
</dbReference>
<dbReference type="Gene3D" id="2.40.70.10">
    <property type="entry name" value="Acid Proteases"/>
    <property type="match status" value="2"/>
</dbReference>
<name>A0A1E4TUL7_PACTA</name>
<feature type="active site" evidence="12">
    <location>
        <position position="223"/>
    </location>
</feature>
<evidence type="ECO:0000313" key="17">
    <source>
        <dbReference type="Proteomes" id="UP000094236"/>
    </source>
</evidence>
<dbReference type="PRINTS" id="PR00792">
    <property type="entry name" value="PEPSIN"/>
</dbReference>
<protein>
    <recommendedName>
        <fullName evidence="4">candidapepsin</fullName>
        <ecNumber evidence="4">3.4.23.24</ecNumber>
    </recommendedName>
</protein>
<evidence type="ECO:0000256" key="3">
    <source>
        <dbReference type="ARBA" id="ARBA00007447"/>
    </source>
</evidence>
<keyword evidence="6 14" id="KW-0645">Protease</keyword>
<dbReference type="InterPro" id="IPR021109">
    <property type="entry name" value="Peptidase_aspartic_dom_sf"/>
</dbReference>
<dbReference type="EC" id="3.4.23.24" evidence="4"/>
<dbReference type="PANTHER" id="PTHR47966:SF65">
    <property type="entry name" value="ASPARTIC-TYPE ENDOPEPTIDASE"/>
    <property type="match status" value="1"/>
</dbReference>
<feature type="non-terminal residue" evidence="16">
    <location>
        <position position="1"/>
    </location>
</feature>
<dbReference type="PANTHER" id="PTHR47966">
    <property type="entry name" value="BETA-SITE APP-CLEAVING ENZYME, ISOFORM A-RELATED"/>
    <property type="match status" value="1"/>
</dbReference>
<dbReference type="PROSITE" id="PS51767">
    <property type="entry name" value="PEPTIDASE_A1"/>
    <property type="match status" value="1"/>
</dbReference>
<evidence type="ECO:0000256" key="8">
    <source>
        <dbReference type="ARBA" id="ARBA00022750"/>
    </source>
</evidence>
<feature type="non-terminal residue" evidence="16">
    <location>
        <position position="351"/>
    </location>
</feature>
<sequence length="351" mass="38819">EIIIDNYLTYYVSNIKLGTPAQDITVIVDTGSSDLWVVSSDTTSSEVFCSVFGGMFNSSDSVTFHSNDTYFYDYYSDGTTASGTWGYDVVQINDIVAYNLSFGLANNTNQDGNAILGLGLMELEATDANISQTDFEDYTYFNLPQKLVELGVISRNVYSLFLNNQYSYSGSILFGAVDYTKFIGDLTTHPLTSTEEFMIALSGISFNGENLGTENAVYDALFDCGNTAITIPASIAKPILEYTNSTYNNDSGLYAQTCSYLSELNIPDLIFDFQGATIRVPQNELIIDPQNPYGNGQQEAFYDSEGRALCFIAIQIQEEDEDDLIIVGDYFLRSCYTIFDLDNKELSIAQA</sequence>
<dbReference type="InterPro" id="IPR001461">
    <property type="entry name" value="Aspartic_peptidase_A1"/>
</dbReference>
<feature type="active site" evidence="12">
    <location>
        <position position="29"/>
    </location>
</feature>
<dbReference type="InterPro" id="IPR001969">
    <property type="entry name" value="Aspartic_peptidase_AS"/>
</dbReference>
<evidence type="ECO:0000256" key="7">
    <source>
        <dbReference type="ARBA" id="ARBA00022729"/>
    </source>
</evidence>
<comment type="similarity">
    <text evidence="3 14">Belongs to the peptidase A1 family.</text>
</comment>
<dbReference type="CDD" id="cd05474">
    <property type="entry name" value="SAP_like"/>
    <property type="match status" value="1"/>
</dbReference>
<dbReference type="EMBL" id="KV454014">
    <property type="protein sequence ID" value="ODV95409.1"/>
    <property type="molecule type" value="Genomic_DNA"/>
</dbReference>
<evidence type="ECO:0000256" key="5">
    <source>
        <dbReference type="ARBA" id="ARBA00022525"/>
    </source>
</evidence>
<comment type="subcellular location">
    <subcellularLocation>
        <location evidence="2">Secreted</location>
    </subcellularLocation>
</comment>
<evidence type="ECO:0000256" key="2">
    <source>
        <dbReference type="ARBA" id="ARBA00004613"/>
    </source>
</evidence>
<dbReference type="GO" id="GO:0004190">
    <property type="term" value="F:aspartic-type endopeptidase activity"/>
    <property type="evidence" value="ECO:0007669"/>
    <property type="project" value="UniProtKB-KW"/>
</dbReference>
<dbReference type="InterPro" id="IPR033876">
    <property type="entry name" value="SAP-like"/>
</dbReference>
<evidence type="ECO:0000256" key="1">
    <source>
        <dbReference type="ARBA" id="ARBA00001675"/>
    </source>
</evidence>
<evidence type="ECO:0000256" key="13">
    <source>
        <dbReference type="PIRSR" id="PIRSR601461-2"/>
    </source>
</evidence>
<feature type="disulfide bond" evidence="13">
    <location>
        <begin position="258"/>
        <end position="310"/>
    </location>
</feature>
<keyword evidence="9 14" id="KW-0378">Hydrolase</keyword>
<dbReference type="PROSITE" id="PS00141">
    <property type="entry name" value="ASP_PROTEASE"/>
    <property type="match status" value="1"/>
</dbReference>
<evidence type="ECO:0000256" key="4">
    <source>
        <dbReference type="ARBA" id="ARBA00013207"/>
    </source>
</evidence>
<keyword evidence="8 14" id="KW-0064">Aspartyl protease</keyword>
<evidence type="ECO:0000256" key="10">
    <source>
        <dbReference type="ARBA" id="ARBA00023145"/>
    </source>
</evidence>
<evidence type="ECO:0000256" key="9">
    <source>
        <dbReference type="ARBA" id="ARBA00022801"/>
    </source>
</evidence>
<dbReference type="Proteomes" id="UP000094236">
    <property type="component" value="Unassembled WGS sequence"/>
</dbReference>
<evidence type="ECO:0000259" key="15">
    <source>
        <dbReference type="PROSITE" id="PS51767"/>
    </source>
</evidence>
<comment type="catalytic activity">
    <reaction evidence="1">
        <text>Preferential cleavage at the carboxyl of hydrophobic amino acids, but fails to cleave 15-Leu-|-Tyr-16, 16-Tyr-|-Leu-17 and 24-Phe-|-Phe-25 of insulin B chain. Activates trypsinogen, and degrades keratin.</text>
        <dbReference type="EC" id="3.4.23.24"/>
    </reaction>
</comment>
<gene>
    <name evidence="16" type="ORF">PACTADRAFT_23646</name>
</gene>
<accession>A0A1E4TUL7</accession>
<organism evidence="16 17">
    <name type="scientific">Pachysolen tannophilus NRRL Y-2460</name>
    <dbReference type="NCBI Taxonomy" id="669874"/>
    <lineage>
        <taxon>Eukaryota</taxon>
        <taxon>Fungi</taxon>
        <taxon>Dikarya</taxon>
        <taxon>Ascomycota</taxon>
        <taxon>Saccharomycotina</taxon>
        <taxon>Pichiomycetes</taxon>
        <taxon>Pachysolenaceae</taxon>
        <taxon>Pachysolen</taxon>
    </lineage>
</organism>
<evidence type="ECO:0000256" key="14">
    <source>
        <dbReference type="RuleBase" id="RU000454"/>
    </source>
</evidence>
<evidence type="ECO:0000313" key="16">
    <source>
        <dbReference type="EMBL" id="ODV95409.1"/>
    </source>
</evidence>
<keyword evidence="7" id="KW-0732">Signal</keyword>
<dbReference type="Pfam" id="PF00026">
    <property type="entry name" value="Asp"/>
    <property type="match status" value="1"/>
</dbReference>
<keyword evidence="11 13" id="KW-1015">Disulfide bond</keyword>